<dbReference type="KEGG" id="pasa:BAOM_3007"/>
<proteinExistence type="predicted"/>
<organism evidence="1 2">
    <name type="scientific">Peribacillus asahii</name>
    <dbReference type="NCBI Taxonomy" id="228899"/>
    <lineage>
        <taxon>Bacteria</taxon>
        <taxon>Bacillati</taxon>
        <taxon>Bacillota</taxon>
        <taxon>Bacilli</taxon>
        <taxon>Bacillales</taxon>
        <taxon>Bacillaceae</taxon>
        <taxon>Peribacillus</taxon>
    </lineage>
</organism>
<dbReference type="AlphaFoldDB" id="A0A3Q9RNJ4"/>
<reference evidence="1 2" key="1">
    <citation type="submission" date="2018-01" db="EMBL/GenBank/DDBJ databases">
        <title>Bacillus asahii Genome sequencing and assembly.</title>
        <authorList>
            <person name="Jiang H."/>
            <person name="Feng Y."/>
            <person name="Zhao F."/>
            <person name="Lin X."/>
        </authorList>
    </citation>
    <scope>NUCLEOTIDE SEQUENCE [LARGE SCALE GENOMIC DNA]</scope>
    <source>
        <strain evidence="1 2">OM18</strain>
    </source>
</reference>
<evidence type="ECO:0000313" key="1">
    <source>
        <dbReference type="EMBL" id="AZV43616.1"/>
    </source>
</evidence>
<evidence type="ECO:0000313" key="2">
    <source>
        <dbReference type="Proteomes" id="UP000283095"/>
    </source>
</evidence>
<accession>A0A3Q9RNJ4</accession>
<dbReference type="EMBL" id="CP026095">
    <property type="protein sequence ID" value="AZV43616.1"/>
    <property type="molecule type" value="Genomic_DNA"/>
</dbReference>
<name>A0A3Q9RNJ4_9BACI</name>
<gene>
    <name evidence="1" type="ORF">BAOM_3007</name>
</gene>
<dbReference type="RefSeq" id="WP_127760758.1">
    <property type="nucleotide sequence ID" value="NZ_CP026095.1"/>
</dbReference>
<protein>
    <submittedName>
        <fullName evidence="1">Uncharacterized protein</fullName>
    </submittedName>
</protein>
<dbReference type="Proteomes" id="UP000283095">
    <property type="component" value="Chromosome"/>
</dbReference>
<sequence>MKISEMIEKLQRIKNEYGDLEIYEHNDWTTLSKYESGYRPRVSKIYYQKWEDAEHMQNELSEGNVNEADDELFDVDISKPIILGVTI</sequence>